<evidence type="ECO:0000313" key="31">
    <source>
        <dbReference type="Proteomes" id="UP001169006"/>
    </source>
</evidence>
<gene>
    <name evidence="30" type="ORF">Q2T52_26740</name>
</gene>
<dbReference type="Pfam" id="PF00912">
    <property type="entry name" value="Transgly"/>
    <property type="match status" value="1"/>
</dbReference>
<comment type="caution">
    <text evidence="30">The sequence shown here is derived from an EMBL/GenBank/DDBJ whole genome shotgun (WGS) entry which is preliminary data.</text>
</comment>
<keyword evidence="20" id="KW-0046">Antibiotic resistance</keyword>
<dbReference type="EC" id="2.4.99.28" evidence="24"/>
<dbReference type="EC" id="3.4.16.4" evidence="5"/>
<feature type="non-terminal residue" evidence="30">
    <location>
        <position position="434"/>
    </location>
</feature>
<keyword evidence="8" id="KW-0997">Cell inner membrane</keyword>
<evidence type="ECO:0000256" key="22">
    <source>
        <dbReference type="ARBA" id="ARBA00023316"/>
    </source>
</evidence>
<dbReference type="InterPro" id="IPR001264">
    <property type="entry name" value="Glyco_trans_51"/>
</dbReference>
<keyword evidence="31" id="KW-1185">Reference proteome</keyword>
<evidence type="ECO:0000256" key="7">
    <source>
        <dbReference type="ARBA" id="ARBA00022475"/>
    </source>
</evidence>
<evidence type="ECO:0000256" key="9">
    <source>
        <dbReference type="ARBA" id="ARBA00022645"/>
    </source>
</evidence>
<dbReference type="Pfam" id="PF00905">
    <property type="entry name" value="Transpeptidase"/>
    <property type="match status" value="1"/>
</dbReference>
<evidence type="ECO:0000256" key="15">
    <source>
        <dbReference type="ARBA" id="ARBA00022960"/>
    </source>
</evidence>
<evidence type="ECO:0000256" key="25">
    <source>
        <dbReference type="ARBA" id="ARBA00049902"/>
    </source>
</evidence>
<sequence length="434" mass="47539">AFISAEDKTFFEHSGLDFRGLARATLVNLMNLGSERRMVGASTITQQVAKNLLLTSDQTFARKAKEALLSLRIESSLSKDRILELYLNQIFLGQRSYGIAQAALTYFGKAVNDLSIADAAYLAALPKGPANYNPFVYPGAAIERRNWVIDRMVENGYVEAALGESEKKKPLGVIQPQTATRFAEAGYFIDEARKMMLTQFGEKALYEGGLSIRTTIDPSLQREGQRALRNALVAYDERQGYRGPLGHVNQDSPSSLDMGKPDRDLGVPGWKTAEVIAVDKDGVGIKLLAPDEQQARVSLDGMRWALGKKKPGDLLRVGDIIIVEQQASAAYRLRQVPEVQGALVAMQPQTGRVVAMIGGFSYGQSQFNRATQALRQPGSTFKPVVYASALDNGFSPATVIRDEPVEFQLGSQSWSPKNDANEYAGPVILRFGIE</sequence>
<evidence type="ECO:0000256" key="18">
    <source>
        <dbReference type="ARBA" id="ARBA00022989"/>
    </source>
</evidence>
<evidence type="ECO:0000256" key="5">
    <source>
        <dbReference type="ARBA" id="ARBA00012448"/>
    </source>
</evidence>
<dbReference type="InterPro" id="IPR050396">
    <property type="entry name" value="Glycosyltr_51/Transpeptidase"/>
</dbReference>
<evidence type="ECO:0000256" key="17">
    <source>
        <dbReference type="ARBA" id="ARBA00022984"/>
    </source>
</evidence>
<name>A0ABT8T5P3_9HYPH</name>
<evidence type="ECO:0000256" key="16">
    <source>
        <dbReference type="ARBA" id="ARBA00022968"/>
    </source>
</evidence>
<keyword evidence="18" id="KW-1133">Transmembrane helix</keyword>
<dbReference type="SUPFAM" id="SSF53955">
    <property type="entry name" value="Lysozyme-like"/>
    <property type="match status" value="1"/>
</dbReference>
<reference evidence="30" key="1">
    <citation type="journal article" date="2015" name="Int. J. Syst. Evol. Microbiol.">
        <title>Rhizobium oryzicola sp. nov., potential plant-growth-promoting endophytic bacteria isolated from rice roots.</title>
        <authorList>
            <person name="Zhang X.X."/>
            <person name="Gao J.S."/>
            <person name="Cao Y.H."/>
            <person name="Sheirdil R.A."/>
            <person name="Wang X.C."/>
            <person name="Zhang L."/>
        </authorList>
    </citation>
    <scope>NUCLEOTIDE SEQUENCE</scope>
    <source>
        <strain evidence="30">05753</strain>
    </source>
</reference>
<evidence type="ECO:0000256" key="12">
    <source>
        <dbReference type="ARBA" id="ARBA00022679"/>
    </source>
</evidence>
<evidence type="ECO:0000256" key="21">
    <source>
        <dbReference type="ARBA" id="ARBA00023268"/>
    </source>
</evidence>
<evidence type="ECO:0000259" key="27">
    <source>
        <dbReference type="Pfam" id="PF00905"/>
    </source>
</evidence>
<dbReference type="Proteomes" id="UP001169006">
    <property type="component" value="Unassembled WGS sequence"/>
</dbReference>
<feature type="domain" description="Penicillin-binding protein OB-like" evidence="29">
    <location>
        <begin position="241"/>
        <end position="339"/>
    </location>
</feature>
<keyword evidence="10" id="KW-0645">Protease</keyword>
<evidence type="ECO:0000256" key="2">
    <source>
        <dbReference type="ARBA" id="ARBA00004752"/>
    </source>
</evidence>
<dbReference type="InterPro" id="IPR031376">
    <property type="entry name" value="PCB_OB"/>
</dbReference>
<feature type="region of interest" description="Disordered" evidence="26">
    <location>
        <begin position="243"/>
        <end position="262"/>
    </location>
</feature>
<dbReference type="PANTHER" id="PTHR32282:SF27">
    <property type="entry name" value="PENICILLIN-BINDING PROTEIN 1A"/>
    <property type="match status" value="1"/>
</dbReference>
<dbReference type="PANTHER" id="PTHR32282">
    <property type="entry name" value="BINDING PROTEIN TRANSPEPTIDASE, PUTATIVE-RELATED"/>
    <property type="match status" value="1"/>
</dbReference>
<keyword evidence="11" id="KW-0328">Glycosyltransferase</keyword>
<evidence type="ECO:0000313" key="30">
    <source>
        <dbReference type="EMBL" id="MDO1585695.1"/>
    </source>
</evidence>
<evidence type="ECO:0000256" key="4">
    <source>
        <dbReference type="ARBA" id="ARBA00007739"/>
    </source>
</evidence>
<feature type="domain" description="Glycosyl transferase family 51" evidence="28">
    <location>
        <begin position="1"/>
        <end position="152"/>
    </location>
</feature>
<evidence type="ECO:0000256" key="11">
    <source>
        <dbReference type="ARBA" id="ARBA00022676"/>
    </source>
</evidence>
<evidence type="ECO:0000259" key="29">
    <source>
        <dbReference type="Pfam" id="PF17092"/>
    </source>
</evidence>
<evidence type="ECO:0000256" key="24">
    <source>
        <dbReference type="ARBA" id="ARBA00044770"/>
    </source>
</evidence>
<evidence type="ECO:0000256" key="10">
    <source>
        <dbReference type="ARBA" id="ARBA00022670"/>
    </source>
</evidence>
<evidence type="ECO:0000256" key="3">
    <source>
        <dbReference type="ARBA" id="ARBA00007090"/>
    </source>
</evidence>
<evidence type="ECO:0000256" key="23">
    <source>
        <dbReference type="ARBA" id="ARBA00034000"/>
    </source>
</evidence>
<keyword evidence="21" id="KW-0511">Multifunctional enzyme</keyword>
<dbReference type="RefSeq" id="WP_302079940.1">
    <property type="nucleotide sequence ID" value="NZ_JAUKWQ010000028.1"/>
</dbReference>
<keyword evidence="17" id="KW-0573">Peptidoglycan synthesis</keyword>
<proteinExistence type="inferred from homology"/>
<dbReference type="InterPro" id="IPR001460">
    <property type="entry name" value="PCN-bd_Tpept"/>
</dbReference>
<dbReference type="Pfam" id="PF17092">
    <property type="entry name" value="PCB_OB"/>
    <property type="match status" value="1"/>
</dbReference>
<keyword evidence="14" id="KW-0378">Hydrolase</keyword>
<evidence type="ECO:0000256" key="14">
    <source>
        <dbReference type="ARBA" id="ARBA00022801"/>
    </source>
</evidence>
<comment type="catalytic activity">
    <reaction evidence="23">
        <text>Preferential cleavage: (Ac)2-L-Lys-D-Ala-|-D-Ala. Also transpeptidation of peptidyl-alanyl moieties that are N-acyl substituents of D-alanine.</text>
        <dbReference type="EC" id="3.4.16.4"/>
    </reaction>
</comment>
<comment type="catalytic activity">
    <reaction evidence="25">
        <text>[GlcNAc-(1-&gt;4)-Mur2Ac(oyl-L-Ala-gamma-D-Glu-L-Lys-D-Ala-D-Ala)](n)-di-trans,octa-cis-undecaprenyl diphosphate + beta-D-GlcNAc-(1-&gt;4)-Mur2Ac(oyl-L-Ala-gamma-D-Glu-L-Lys-D-Ala-D-Ala)-di-trans,octa-cis-undecaprenyl diphosphate = [GlcNAc-(1-&gt;4)-Mur2Ac(oyl-L-Ala-gamma-D-Glu-L-Lys-D-Ala-D-Ala)](n+1)-di-trans,octa-cis-undecaprenyl diphosphate + di-trans,octa-cis-undecaprenyl diphosphate + H(+)</text>
        <dbReference type="Rhea" id="RHEA:23708"/>
        <dbReference type="Rhea" id="RHEA-COMP:9602"/>
        <dbReference type="Rhea" id="RHEA-COMP:9603"/>
        <dbReference type="ChEBI" id="CHEBI:15378"/>
        <dbReference type="ChEBI" id="CHEBI:58405"/>
        <dbReference type="ChEBI" id="CHEBI:60033"/>
        <dbReference type="ChEBI" id="CHEBI:78435"/>
        <dbReference type="EC" id="2.4.99.28"/>
    </reaction>
</comment>
<protein>
    <recommendedName>
        <fullName evidence="6">Penicillin-binding protein 1A</fullName>
        <ecNumber evidence="24">2.4.99.28</ecNumber>
        <ecNumber evidence="5">3.4.16.4</ecNumber>
    </recommendedName>
</protein>
<evidence type="ECO:0000256" key="6">
    <source>
        <dbReference type="ARBA" id="ARBA00018638"/>
    </source>
</evidence>
<evidence type="ECO:0000256" key="8">
    <source>
        <dbReference type="ARBA" id="ARBA00022519"/>
    </source>
</evidence>
<dbReference type="Gene3D" id="1.10.3810.10">
    <property type="entry name" value="Biosynthetic peptidoglycan transglycosylase-like"/>
    <property type="match status" value="1"/>
</dbReference>
<dbReference type="Gene3D" id="3.40.710.10">
    <property type="entry name" value="DD-peptidase/beta-lactamase superfamily"/>
    <property type="match status" value="2"/>
</dbReference>
<keyword evidence="15" id="KW-0133">Cell shape</keyword>
<comment type="subcellular location">
    <subcellularLocation>
        <location evidence="1">Cell inner membrane</location>
        <topology evidence="1">Single-pass type II membrane protein</topology>
    </subcellularLocation>
</comment>
<keyword evidence="12" id="KW-0808">Transferase</keyword>
<feature type="domain" description="Penicillin-binding protein transpeptidase" evidence="27">
    <location>
        <begin position="341"/>
        <end position="418"/>
    </location>
</feature>
<evidence type="ECO:0000256" key="19">
    <source>
        <dbReference type="ARBA" id="ARBA00023136"/>
    </source>
</evidence>
<evidence type="ECO:0000256" key="20">
    <source>
        <dbReference type="ARBA" id="ARBA00023251"/>
    </source>
</evidence>
<comment type="pathway">
    <text evidence="2">Cell wall biogenesis; peptidoglycan biosynthesis.</text>
</comment>
<evidence type="ECO:0000256" key="1">
    <source>
        <dbReference type="ARBA" id="ARBA00004249"/>
    </source>
</evidence>
<dbReference type="EMBL" id="JAUKWQ010000028">
    <property type="protein sequence ID" value="MDO1585695.1"/>
    <property type="molecule type" value="Genomic_DNA"/>
</dbReference>
<keyword evidence="19" id="KW-0472">Membrane</keyword>
<reference evidence="30" key="2">
    <citation type="submission" date="2023-07" db="EMBL/GenBank/DDBJ databases">
        <authorList>
            <person name="Sun H."/>
        </authorList>
    </citation>
    <scope>NUCLEOTIDE SEQUENCE</scope>
    <source>
        <strain evidence="30">05753</strain>
    </source>
</reference>
<feature type="non-terminal residue" evidence="30">
    <location>
        <position position="1"/>
    </location>
</feature>
<dbReference type="SUPFAM" id="SSF56601">
    <property type="entry name" value="beta-lactamase/transpeptidase-like"/>
    <property type="match status" value="1"/>
</dbReference>
<evidence type="ECO:0000256" key="26">
    <source>
        <dbReference type="SAM" id="MobiDB-lite"/>
    </source>
</evidence>
<keyword evidence="7" id="KW-1003">Cell membrane</keyword>
<keyword evidence="22" id="KW-0961">Cell wall biogenesis/degradation</keyword>
<evidence type="ECO:0000256" key="13">
    <source>
        <dbReference type="ARBA" id="ARBA00022692"/>
    </source>
</evidence>
<dbReference type="InterPro" id="IPR036950">
    <property type="entry name" value="PBP_transglycosylase"/>
</dbReference>
<dbReference type="InterPro" id="IPR023346">
    <property type="entry name" value="Lysozyme-like_dom_sf"/>
</dbReference>
<keyword evidence="13" id="KW-0812">Transmembrane</keyword>
<comment type="similarity">
    <text evidence="3">In the C-terminal section; belongs to the transpeptidase family.</text>
</comment>
<dbReference type="InterPro" id="IPR012338">
    <property type="entry name" value="Beta-lactam/transpept-like"/>
</dbReference>
<accession>A0ABT8T5P3</accession>
<keyword evidence="16" id="KW-0735">Signal-anchor</keyword>
<evidence type="ECO:0000259" key="28">
    <source>
        <dbReference type="Pfam" id="PF00912"/>
    </source>
</evidence>
<comment type="similarity">
    <text evidence="4">In the N-terminal section; belongs to the glycosyltransferase 51 family.</text>
</comment>
<organism evidence="30 31">
    <name type="scientific">Rhizobium oryzicola</name>
    <dbReference type="NCBI Taxonomy" id="1232668"/>
    <lineage>
        <taxon>Bacteria</taxon>
        <taxon>Pseudomonadati</taxon>
        <taxon>Pseudomonadota</taxon>
        <taxon>Alphaproteobacteria</taxon>
        <taxon>Hyphomicrobiales</taxon>
        <taxon>Rhizobiaceae</taxon>
        <taxon>Rhizobium/Agrobacterium group</taxon>
        <taxon>Rhizobium</taxon>
    </lineage>
</organism>
<keyword evidence="9" id="KW-0121">Carboxypeptidase</keyword>